<dbReference type="SUPFAM" id="SSF117892">
    <property type="entry name" value="Band 7/SPFH domain"/>
    <property type="match status" value="1"/>
</dbReference>
<dbReference type="SMART" id="SM00244">
    <property type="entry name" value="PHB"/>
    <property type="match status" value="1"/>
</dbReference>
<dbReference type="Pfam" id="PF01145">
    <property type="entry name" value="Band_7"/>
    <property type="match status" value="1"/>
</dbReference>
<dbReference type="PANTHER" id="PTHR42911">
    <property type="entry name" value="MODULATOR OF FTSH PROTEASE HFLC"/>
    <property type="match status" value="1"/>
</dbReference>
<keyword evidence="3" id="KW-0812">Transmembrane</keyword>
<evidence type="ECO:0000256" key="3">
    <source>
        <dbReference type="ARBA" id="ARBA00022692"/>
    </source>
</evidence>
<comment type="subcellular location">
    <subcellularLocation>
        <location evidence="1">Membrane</location>
        <topology evidence="1">Single-pass membrane protein</topology>
    </subcellularLocation>
</comment>
<evidence type="ECO:0000256" key="4">
    <source>
        <dbReference type="ARBA" id="ARBA00022989"/>
    </source>
</evidence>
<dbReference type="Gene3D" id="3.30.479.30">
    <property type="entry name" value="Band 7 domain"/>
    <property type="match status" value="1"/>
</dbReference>
<dbReference type="RefSeq" id="WP_132939793.1">
    <property type="nucleotide sequence ID" value="NZ_CP119676.1"/>
</dbReference>
<evidence type="ECO:0000313" key="8">
    <source>
        <dbReference type="EMBL" id="TCS60977.1"/>
    </source>
</evidence>
<keyword evidence="9" id="KW-1185">Reference proteome</keyword>
<dbReference type="AlphaFoldDB" id="A0A4R3J6H2"/>
<dbReference type="CDD" id="cd03405">
    <property type="entry name" value="SPFH_HflC"/>
    <property type="match status" value="1"/>
</dbReference>
<gene>
    <name evidence="8" type="ORF">EDD55_109139</name>
</gene>
<evidence type="ECO:0000256" key="6">
    <source>
        <dbReference type="PIRNR" id="PIRNR005651"/>
    </source>
</evidence>
<name>A0A4R3J6H2_9PROT</name>
<feature type="domain" description="Band 7" evidence="7">
    <location>
        <begin position="22"/>
        <end position="191"/>
    </location>
</feature>
<dbReference type="PIRSF" id="PIRSF005651">
    <property type="entry name" value="HflC"/>
    <property type="match status" value="1"/>
</dbReference>
<dbReference type="OrthoDB" id="9812991at2"/>
<sequence>MNKTVFAVLGVIVVIIGITLSSALFTVDQRDQVVVRQFGEPVRLFSKDLAVVRTPGLYFKLPFFQDVLVYDKRILDLDPQPEEVILADQKRINVDSYARYRITDPLLFLKTVRSETNFRDKFGGILNSSVRNVLGLFSLPDLLSRQRDSIMRQIDELVVKAGKSFGVEVVDVRIGRTDLPEDISKNVYERMRTERLREANKLRAEGDEAKNTIMASADLQKNIIIADANLKAQILRGEGDGKRTTILGAAYGHDLKFFELYRSLRAARTTLTDGKTNLVLSPNSDLLTFLKNLTGDIKAAK</sequence>
<keyword evidence="4" id="KW-1133">Transmembrane helix</keyword>
<comment type="similarity">
    <text evidence="2 6">Belongs to the band 7/mec-2 family. HflC subfamily.</text>
</comment>
<protein>
    <recommendedName>
        <fullName evidence="6">Protein HflC</fullName>
    </recommendedName>
</protein>
<accession>A0A4R3J6H2</accession>
<evidence type="ECO:0000256" key="5">
    <source>
        <dbReference type="ARBA" id="ARBA00023136"/>
    </source>
</evidence>
<dbReference type="GO" id="GO:0008233">
    <property type="term" value="F:peptidase activity"/>
    <property type="evidence" value="ECO:0007669"/>
    <property type="project" value="UniProtKB-KW"/>
</dbReference>
<evidence type="ECO:0000256" key="1">
    <source>
        <dbReference type="ARBA" id="ARBA00004167"/>
    </source>
</evidence>
<organism evidence="8 9">
    <name type="scientific">Varunaivibrio sulfuroxidans</name>
    <dbReference type="NCBI Taxonomy" id="1773489"/>
    <lineage>
        <taxon>Bacteria</taxon>
        <taxon>Pseudomonadati</taxon>
        <taxon>Pseudomonadota</taxon>
        <taxon>Alphaproteobacteria</taxon>
        <taxon>Rhodospirillales</taxon>
        <taxon>Magnetovibrionaceae</taxon>
        <taxon>Varunaivibrio</taxon>
    </lineage>
</organism>
<dbReference type="InterPro" id="IPR001107">
    <property type="entry name" value="Band_7"/>
</dbReference>
<dbReference type="GO" id="GO:0006508">
    <property type="term" value="P:proteolysis"/>
    <property type="evidence" value="ECO:0007669"/>
    <property type="project" value="UniProtKB-KW"/>
</dbReference>
<keyword evidence="8" id="KW-0645">Protease</keyword>
<evidence type="ECO:0000313" key="9">
    <source>
        <dbReference type="Proteomes" id="UP000295304"/>
    </source>
</evidence>
<dbReference type="Proteomes" id="UP000295304">
    <property type="component" value="Unassembled WGS sequence"/>
</dbReference>
<dbReference type="EMBL" id="SLZW01000009">
    <property type="protein sequence ID" value="TCS60977.1"/>
    <property type="molecule type" value="Genomic_DNA"/>
</dbReference>
<comment type="caution">
    <text evidence="8">The sequence shown here is derived from an EMBL/GenBank/DDBJ whole genome shotgun (WGS) entry which is preliminary data.</text>
</comment>
<reference evidence="8 9" key="1">
    <citation type="submission" date="2019-03" db="EMBL/GenBank/DDBJ databases">
        <title>Genomic Encyclopedia of Type Strains, Phase IV (KMG-IV): sequencing the most valuable type-strain genomes for metagenomic binning, comparative biology and taxonomic classification.</title>
        <authorList>
            <person name="Goeker M."/>
        </authorList>
    </citation>
    <scope>NUCLEOTIDE SEQUENCE [LARGE SCALE GENOMIC DNA]</scope>
    <source>
        <strain evidence="8 9">DSM 101688</strain>
    </source>
</reference>
<keyword evidence="5" id="KW-0472">Membrane</keyword>
<proteinExistence type="inferred from homology"/>
<dbReference type="InterPro" id="IPR010200">
    <property type="entry name" value="HflC"/>
</dbReference>
<evidence type="ECO:0000259" key="7">
    <source>
        <dbReference type="SMART" id="SM00244"/>
    </source>
</evidence>
<dbReference type="PANTHER" id="PTHR42911:SF1">
    <property type="entry name" value="MODULATOR OF FTSH PROTEASE HFLC"/>
    <property type="match status" value="1"/>
</dbReference>
<dbReference type="InterPro" id="IPR036013">
    <property type="entry name" value="Band_7/SPFH_dom_sf"/>
</dbReference>
<evidence type="ECO:0000256" key="2">
    <source>
        <dbReference type="ARBA" id="ARBA00007862"/>
    </source>
</evidence>
<comment type="function">
    <text evidence="6">HflC and HflK could regulate a protease.</text>
</comment>
<keyword evidence="8" id="KW-0378">Hydrolase</keyword>
<dbReference type="GO" id="GO:0016020">
    <property type="term" value="C:membrane"/>
    <property type="evidence" value="ECO:0007669"/>
    <property type="project" value="UniProtKB-SubCell"/>
</dbReference>